<dbReference type="PROSITE" id="PS51194">
    <property type="entry name" value="HELICASE_CTER"/>
    <property type="match status" value="1"/>
</dbReference>
<dbReference type="NCBIfam" id="NF041067">
    <property type="entry name" value="DpdJ"/>
    <property type="match status" value="1"/>
</dbReference>
<evidence type="ECO:0000256" key="1">
    <source>
        <dbReference type="ARBA" id="ARBA00022741"/>
    </source>
</evidence>
<dbReference type="GO" id="GO:0003676">
    <property type="term" value="F:nucleic acid binding"/>
    <property type="evidence" value="ECO:0007669"/>
    <property type="project" value="InterPro"/>
</dbReference>
<dbReference type="InterPro" id="IPR011545">
    <property type="entry name" value="DEAD/DEAH_box_helicase_dom"/>
</dbReference>
<dbReference type="SMART" id="SM00490">
    <property type="entry name" value="HELICc"/>
    <property type="match status" value="1"/>
</dbReference>
<organism evidence="6 7">
    <name type="scientific">Paraburkholderia franconis</name>
    <dbReference type="NCBI Taxonomy" id="2654983"/>
    <lineage>
        <taxon>Bacteria</taxon>
        <taxon>Pseudomonadati</taxon>
        <taxon>Pseudomonadota</taxon>
        <taxon>Betaproteobacteria</taxon>
        <taxon>Burkholderiales</taxon>
        <taxon>Burkholderiaceae</taxon>
        <taxon>Paraburkholderia</taxon>
    </lineage>
</organism>
<feature type="domain" description="Helicase ATP-binding" evidence="4">
    <location>
        <begin position="184"/>
        <end position="441"/>
    </location>
</feature>
<evidence type="ECO:0000313" key="7">
    <source>
        <dbReference type="Proteomes" id="UP000484381"/>
    </source>
</evidence>
<comment type="caution">
    <text evidence="6">The sequence shown here is derived from an EMBL/GenBank/DDBJ whole genome shotgun (WGS) entry which is preliminary data.</text>
</comment>
<name>A0A7X1NDV2_9BURK</name>
<protein>
    <submittedName>
        <fullName evidence="6">DEAD/DEAH box helicase</fullName>
    </submittedName>
</protein>
<dbReference type="PANTHER" id="PTHR47957">
    <property type="entry name" value="ATP-DEPENDENT HELICASE HRQ1"/>
    <property type="match status" value="1"/>
</dbReference>
<dbReference type="SMART" id="SM00487">
    <property type="entry name" value="DEXDc"/>
    <property type="match status" value="1"/>
</dbReference>
<dbReference type="SUPFAM" id="SSF52540">
    <property type="entry name" value="P-loop containing nucleoside triphosphate hydrolases"/>
    <property type="match status" value="1"/>
</dbReference>
<dbReference type="Gene3D" id="3.40.50.300">
    <property type="entry name" value="P-loop containing nucleotide triphosphate hydrolases"/>
    <property type="match status" value="2"/>
</dbReference>
<evidence type="ECO:0000259" key="4">
    <source>
        <dbReference type="PROSITE" id="PS51192"/>
    </source>
</evidence>
<evidence type="ECO:0000259" key="5">
    <source>
        <dbReference type="PROSITE" id="PS51194"/>
    </source>
</evidence>
<feature type="region of interest" description="Disordered" evidence="3">
    <location>
        <begin position="1119"/>
        <end position="1152"/>
    </location>
</feature>
<evidence type="ECO:0000313" key="6">
    <source>
        <dbReference type="EMBL" id="MPW20163.1"/>
    </source>
</evidence>
<feature type="compositionally biased region" description="Acidic residues" evidence="3">
    <location>
        <begin position="1119"/>
        <end position="1141"/>
    </location>
</feature>
<keyword evidence="7" id="KW-1185">Reference proteome</keyword>
<dbReference type="GO" id="GO:0043138">
    <property type="term" value="F:3'-5' DNA helicase activity"/>
    <property type="evidence" value="ECO:0007669"/>
    <property type="project" value="TreeGrafter"/>
</dbReference>
<evidence type="ECO:0000256" key="3">
    <source>
        <dbReference type="SAM" id="MobiDB-lite"/>
    </source>
</evidence>
<dbReference type="GO" id="GO:0005524">
    <property type="term" value="F:ATP binding"/>
    <property type="evidence" value="ECO:0007669"/>
    <property type="project" value="UniProtKB-KW"/>
</dbReference>
<gene>
    <name evidence="6" type="ORF">GCT13_25555</name>
</gene>
<dbReference type="InterPro" id="IPR027417">
    <property type="entry name" value="P-loop_NTPase"/>
</dbReference>
<accession>A0A7X1NDV2</accession>
<keyword evidence="1" id="KW-0547">Nucleotide-binding</keyword>
<dbReference type="InterPro" id="IPR014001">
    <property type="entry name" value="Helicase_ATP-bd"/>
</dbReference>
<dbReference type="EMBL" id="WHNP01000026">
    <property type="protein sequence ID" value="MPW20163.1"/>
    <property type="molecule type" value="Genomic_DNA"/>
</dbReference>
<dbReference type="GO" id="GO:0006289">
    <property type="term" value="P:nucleotide-excision repair"/>
    <property type="evidence" value="ECO:0007669"/>
    <property type="project" value="TreeGrafter"/>
</dbReference>
<feature type="domain" description="Helicase C-terminal" evidence="5">
    <location>
        <begin position="512"/>
        <end position="675"/>
    </location>
</feature>
<reference evidence="6 7" key="1">
    <citation type="submission" date="2019-10" db="EMBL/GenBank/DDBJ databases">
        <title>Paraburkholderia sp. isolated from nodules of Mimosa pudica from Brazilian Atlantic Forest soils.</title>
        <authorList>
            <person name="Paulitsch F."/>
            <person name="Hungria M."/>
            <person name="Dall'Agnol R."/>
        </authorList>
    </citation>
    <scope>NUCLEOTIDE SEQUENCE [LARGE SCALE GENOMIC DNA]</scope>
    <source>
        <strain evidence="6 7">CNPSo 3157</strain>
    </source>
</reference>
<keyword evidence="6" id="KW-0347">Helicase</keyword>
<dbReference type="Pfam" id="PF00271">
    <property type="entry name" value="Helicase_C"/>
    <property type="match status" value="1"/>
</dbReference>
<dbReference type="PROSITE" id="PS51192">
    <property type="entry name" value="HELICASE_ATP_BIND_1"/>
    <property type="match status" value="1"/>
</dbReference>
<dbReference type="GO" id="GO:0036297">
    <property type="term" value="P:interstrand cross-link repair"/>
    <property type="evidence" value="ECO:0007669"/>
    <property type="project" value="TreeGrafter"/>
</dbReference>
<dbReference type="InterPro" id="IPR001650">
    <property type="entry name" value="Helicase_C-like"/>
</dbReference>
<sequence>MYAIGSKRGTSSDRCAFGSANKMTVSADALLLLDRIEALEMRSLAWGFTSGSLGEDEVLGLLEGGGRAEDALEELIEARLVIEQASVSGGRRYRSRFAEAVRLIAANRQLFAGKPWQGAPRLVADFRIDRRCRRFPRRDRPPSEILADSEDTIAPTAFRRAIWDSLTGATLGLAAFQERATIRLAQLVEDGGTIVTAGTGSGKTIAFYLPAMSAIGEAISTEHWVKALAIYPRVELLKDQFAEAFRMARAIDGALASHGKRPLTIGALFRATPRHASAQELKGHGWTQRGRDWACPWMRCPSCGEEMLWRGPELERAQERLNCARPGCGSQTDERHLVLTRQRIQQHPPDLLFTTTEILNQRLSDQWTRSVFGVGGGRKPFLALLDEVHTYTGTSGAQAALTLRRWRHLLGAPVHWAGLSATLGDAARFFAELTGAPIERVVEISPRSDEFEESGAEYQLLLRGDPASRASLLSTTIQTAMLVARVLDPPSANSTSGAYGRRAFLFTDDLDVTNRLFDDLRDAEAYTIFGRPDPSRQPLAALRGAGRDDRSRDLEGQRWRMCEDIGHPLDARLIVGRTTSQDAGVTSHANIVVATAALEVGFNDPMVGAVIQHKAPRGMASFLQRKGRAGRNRAMRPLTVTVLSDYGRDRTTYESYERLFDPQLEPQYLPFGNPYVLKIQATFAFFDWLAAETAGYEKAWAWDILSRPIEKPSAQVSAVIQRVKVKLSQLVKGDDSVIASLRGHLMGALRVDQEIAQGLLWEAPRSILLEVAPTLVRRLFRQWRLALPTGGAHLDLHEPYHPLPDFVPRNLFSELSLPEVRVLVPPATVNHDWRTDAMPVLQALRQLVPGRVTRRFAFERGGLSHWVPVDPTMPVQERRISDYAEEHEFVGEFTDTFNDEANDGPLLVFRPWTVRLAKVARTEALPSSNAHLIWRSDIVGRGNPISVPVAPRSAWRPFVSSVEFYLHRFRAGVAVRRFAPTAHATVRTLQDEFPVVLHFRSDDGRPAAIGFELEVDGFRLDLTLPGDQITAGLLSPKLLGASKLSYLRERFREDADLPDDVNPFQRDWLFQMLCAVIAADLSQERGLARGVDELLSDAHIDDIFRDVMTEYFGFVTSEAQDDADEGGDEDWSEGNEEEEQREEPQTQRGAGRLQRALASQIARAEVRERLRAISREALAPDPAAFNRWLRRLILETLGEAMLQACIAAAPREATLDSLLVDIRAACEDGSASIWITETTLGGAGALQSFAERFAAEPNIFFDAVEAALAPTDLELVDIGLRRILELAGSDASVRDNMSRLRGTESHAASTVVWRELSQTLMQRGGVDLSHALVVALNNRLLRPGANQDLDRLLAALTAHWDSLEQRLGVAVGIREFSYAVCQSEVWRDRVRAYLNTSLPGNAAANVSVFAAVFSILWPRESEVRQASLHSYNPYRTGRATDPAVVRELLLRRTLKTVELSTPGWKEALLAAFAEDGACRLSATGAEARRLRAELVLLAAKAVDVGFLQFFPVVERVERREDRILVDLLLREHV</sequence>
<keyword evidence="2" id="KW-0067">ATP-binding</keyword>
<dbReference type="Proteomes" id="UP000484381">
    <property type="component" value="Unassembled WGS sequence"/>
</dbReference>
<evidence type="ECO:0000256" key="2">
    <source>
        <dbReference type="ARBA" id="ARBA00022840"/>
    </source>
</evidence>
<dbReference type="Pfam" id="PF00270">
    <property type="entry name" value="DEAD"/>
    <property type="match status" value="1"/>
</dbReference>
<dbReference type="PANTHER" id="PTHR47957:SF3">
    <property type="entry name" value="ATP-DEPENDENT HELICASE HRQ1"/>
    <property type="match status" value="1"/>
</dbReference>
<keyword evidence="6" id="KW-0378">Hydrolase</keyword>
<proteinExistence type="predicted"/>